<evidence type="ECO:0000313" key="2">
    <source>
        <dbReference type="EMBL" id="NMX99505.1"/>
    </source>
</evidence>
<sequence>MNIFYSHLNFENSFLPTYLNTQVDHHSPSKTPPQGAAIDVNGEQSPKKDRAVSGLDSLGRGNII</sequence>
<dbReference type="RefSeq" id="WP_046382114.1">
    <property type="nucleotide sequence ID" value="NZ_CBDFBJ010000085.1"/>
</dbReference>
<dbReference type="EMBL" id="JAAQWE010000026">
    <property type="protein sequence ID" value="NMX99505.1"/>
    <property type="molecule type" value="Genomic_DNA"/>
</dbReference>
<dbReference type="AlphaFoldDB" id="A0A0R3AN14"/>
<protein>
    <submittedName>
        <fullName evidence="2">Uncharacterized protein</fullName>
    </submittedName>
</protein>
<organism evidence="2 3">
    <name type="scientific">Pseudomonas veronii</name>
    <dbReference type="NCBI Taxonomy" id="76761"/>
    <lineage>
        <taxon>Bacteria</taxon>
        <taxon>Pseudomonadati</taxon>
        <taxon>Pseudomonadota</taxon>
        <taxon>Gammaproteobacteria</taxon>
        <taxon>Pseudomonadales</taxon>
        <taxon>Pseudomonadaceae</taxon>
        <taxon>Pseudomonas</taxon>
    </lineage>
</organism>
<accession>A0A0R3AN14</accession>
<dbReference type="Proteomes" id="UP000552560">
    <property type="component" value="Unassembled WGS sequence"/>
</dbReference>
<evidence type="ECO:0000313" key="3">
    <source>
        <dbReference type="Proteomes" id="UP000552560"/>
    </source>
</evidence>
<gene>
    <name evidence="2" type="ORF">HBO43_23220</name>
</gene>
<proteinExistence type="predicted"/>
<feature type="region of interest" description="Disordered" evidence="1">
    <location>
        <begin position="23"/>
        <end position="64"/>
    </location>
</feature>
<reference evidence="2 3" key="1">
    <citation type="journal article" date="2020" name="Front. Microbiol.">
        <title>Genetic Organization of the aprX-lipA2 Operon Affects the Proteolytic Potential of Pseudomonas Species in Milk.</title>
        <authorList>
            <person name="Maier C."/>
            <person name="Huptas C."/>
            <person name="von Neubeck M."/>
            <person name="Scherer S."/>
            <person name="Wenning M."/>
            <person name="Lucking G."/>
        </authorList>
    </citation>
    <scope>NUCLEOTIDE SEQUENCE [LARGE SCALE GENOMIC DNA]</scope>
    <source>
        <strain evidence="2 3">WS 4671</strain>
    </source>
</reference>
<evidence type="ECO:0000256" key="1">
    <source>
        <dbReference type="SAM" id="MobiDB-lite"/>
    </source>
</evidence>
<name>A0A0R3AN14_PSEVE</name>
<comment type="caution">
    <text evidence="2">The sequence shown here is derived from an EMBL/GenBank/DDBJ whole genome shotgun (WGS) entry which is preliminary data.</text>
</comment>